<dbReference type="FunFam" id="2.70.70.10:FF:000001">
    <property type="entry name" value="PTS system glucose-specific IIA component"/>
    <property type="match status" value="1"/>
</dbReference>
<dbReference type="GO" id="GO:0008982">
    <property type="term" value="F:protein-N(PI)-phosphohistidine-sugar phosphotransferase activity"/>
    <property type="evidence" value="ECO:0007669"/>
    <property type="project" value="InterPro"/>
</dbReference>
<dbReference type="PANTHER" id="PTHR30009">
    <property type="entry name" value="CYTOCHROME C-TYPE SYNTHESIS PROTEIN AND PTS TRANSMEMBRANE COMPONENT"/>
    <property type="match status" value="1"/>
</dbReference>
<evidence type="ECO:0000256" key="5">
    <source>
        <dbReference type="ARBA" id="ARBA00022679"/>
    </source>
</evidence>
<reference evidence="17 18" key="1">
    <citation type="submission" date="2020-12" db="EMBL/GenBank/DDBJ databases">
        <title>FDA dAtabase for Regulatory Grade micrObial Sequences (FDA-ARGOS): Supporting development and validation of Infectious Disease Dx tests.</title>
        <authorList>
            <person name="Sproer C."/>
            <person name="Gronow S."/>
            <person name="Severitt S."/>
            <person name="Schroder I."/>
            <person name="Tallon L."/>
            <person name="Sadzewicz L."/>
            <person name="Zhao X."/>
            <person name="Boylan J."/>
            <person name="Ott S."/>
            <person name="Bowen H."/>
            <person name="Vavikolanu K."/>
            <person name="Mehta A."/>
            <person name="Aluvathingal J."/>
            <person name="Nadendla S."/>
            <person name="Lowell S."/>
            <person name="Myers T."/>
            <person name="Yan Y."/>
            <person name="Sichtig H."/>
        </authorList>
    </citation>
    <scope>NUCLEOTIDE SEQUENCE [LARGE SCALE GENOMIC DNA]</scope>
    <source>
        <strain evidence="17 18">FDAARGOS_911</strain>
    </source>
</reference>
<dbReference type="EMBL" id="CP065662">
    <property type="protein sequence ID" value="QPS00857.1"/>
    <property type="molecule type" value="Genomic_DNA"/>
</dbReference>
<evidence type="ECO:0000313" key="17">
    <source>
        <dbReference type="EMBL" id="QPS00857.1"/>
    </source>
</evidence>
<evidence type="ECO:0000259" key="15">
    <source>
        <dbReference type="PROSITE" id="PS51103"/>
    </source>
</evidence>
<evidence type="ECO:0000256" key="7">
    <source>
        <dbReference type="ARBA" id="ARBA00022692"/>
    </source>
</evidence>
<evidence type="ECO:0000256" key="9">
    <source>
        <dbReference type="ARBA" id="ARBA00022989"/>
    </source>
</evidence>
<evidence type="ECO:0000256" key="4">
    <source>
        <dbReference type="ARBA" id="ARBA00022597"/>
    </source>
</evidence>
<keyword evidence="8" id="KW-0418">Kinase</keyword>
<feature type="transmembrane region" description="Helical" evidence="12">
    <location>
        <begin position="221"/>
        <end position="241"/>
    </location>
</feature>
<comment type="subcellular location">
    <subcellularLocation>
        <location evidence="1">Cell membrane</location>
        <topology evidence="1">Multi-pass membrane protein</topology>
    </subcellularLocation>
</comment>
<dbReference type="InterPro" id="IPR050429">
    <property type="entry name" value="PTS_Glucose_EIICBA"/>
</dbReference>
<keyword evidence="5" id="KW-0808">Transferase</keyword>
<dbReference type="Proteomes" id="UP001069145">
    <property type="component" value="Unassembled WGS sequence"/>
</dbReference>
<dbReference type="GO" id="GO:0009401">
    <property type="term" value="P:phosphoenolpyruvate-dependent sugar phosphotransferase system"/>
    <property type="evidence" value="ECO:0007669"/>
    <property type="project" value="UniProtKB-KW"/>
</dbReference>
<dbReference type="InterPro" id="IPR011055">
    <property type="entry name" value="Dup_hybrid_motif"/>
</dbReference>
<dbReference type="PROSITE" id="PS01035">
    <property type="entry name" value="PTS_EIIB_TYPE_1_CYS"/>
    <property type="match status" value="1"/>
</dbReference>
<feature type="active site" description="Phosphocysteine intermediate; for EIIB activity" evidence="11">
    <location>
        <position position="472"/>
    </location>
</feature>
<dbReference type="GO" id="GO:0005886">
    <property type="term" value="C:plasma membrane"/>
    <property type="evidence" value="ECO:0007669"/>
    <property type="project" value="UniProtKB-SubCell"/>
</dbReference>
<dbReference type="PROSITE" id="PS51103">
    <property type="entry name" value="PTS_EIIC_TYPE_1"/>
    <property type="match status" value="1"/>
</dbReference>
<dbReference type="PROSITE" id="PS51093">
    <property type="entry name" value="PTS_EIIA_TYPE_1"/>
    <property type="match status" value="1"/>
</dbReference>
<evidence type="ECO:0000256" key="11">
    <source>
        <dbReference type="PROSITE-ProRule" id="PRU00421"/>
    </source>
</evidence>
<feature type="domain" description="PTS EIIC type-1" evidence="15">
    <location>
        <begin position="3"/>
        <end position="427"/>
    </location>
</feature>
<dbReference type="NCBIfam" id="TIGR00826">
    <property type="entry name" value="EIIB_glc"/>
    <property type="match status" value="1"/>
</dbReference>
<dbReference type="RefSeq" id="WP_060778271.1">
    <property type="nucleotide sequence ID" value="NZ_CAJHLF010000002.1"/>
</dbReference>
<dbReference type="Proteomes" id="UP000594771">
    <property type="component" value="Chromosome"/>
</dbReference>
<dbReference type="KEGG" id="aun:AWM73_04530"/>
<feature type="transmembrane region" description="Helical" evidence="12">
    <location>
        <begin position="363"/>
        <end position="385"/>
    </location>
</feature>
<reference evidence="16" key="2">
    <citation type="submission" date="2022-09" db="EMBL/GenBank/DDBJ databases">
        <title>Aerococcus urinae taxonomy study.</title>
        <authorList>
            <person name="Christensen J."/>
            <person name="Senneby E."/>
        </authorList>
    </citation>
    <scope>NUCLEOTIDE SEQUENCE</scope>
    <source>
        <strain evidence="16">NLD-066-U95</strain>
    </source>
</reference>
<dbReference type="EMBL" id="JAOTML010000001">
    <property type="protein sequence ID" value="MCY3052540.1"/>
    <property type="molecule type" value="Genomic_DNA"/>
</dbReference>
<keyword evidence="2" id="KW-0813">Transport</keyword>
<keyword evidence="6" id="KW-0598">Phosphotransferase system</keyword>
<feature type="transmembrane region" description="Helical" evidence="12">
    <location>
        <begin position="94"/>
        <end position="118"/>
    </location>
</feature>
<dbReference type="GO" id="GO:0090563">
    <property type="term" value="F:protein-phosphocysteine-sugar phosphotransferase activity"/>
    <property type="evidence" value="ECO:0007669"/>
    <property type="project" value="TreeGrafter"/>
</dbReference>
<proteinExistence type="predicted"/>
<evidence type="ECO:0000313" key="18">
    <source>
        <dbReference type="Proteomes" id="UP000594771"/>
    </source>
</evidence>
<dbReference type="InterPro" id="IPR036878">
    <property type="entry name" value="Glu_permease_IIB"/>
</dbReference>
<keyword evidence="19" id="KW-1185">Reference proteome</keyword>
<feature type="transmembrane region" description="Helical" evidence="12">
    <location>
        <begin position="12"/>
        <end position="37"/>
    </location>
</feature>
<evidence type="ECO:0000256" key="1">
    <source>
        <dbReference type="ARBA" id="ARBA00004651"/>
    </source>
</evidence>
<dbReference type="Pfam" id="PF00358">
    <property type="entry name" value="PTS_EIIA_1"/>
    <property type="match status" value="1"/>
</dbReference>
<dbReference type="InterPro" id="IPR018113">
    <property type="entry name" value="PTrfase_EIIB_Cys"/>
</dbReference>
<dbReference type="PROSITE" id="PS51098">
    <property type="entry name" value="PTS_EIIB_TYPE_1"/>
    <property type="match status" value="1"/>
</dbReference>
<dbReference type="InterPro" id="IPR013013">
    <property type="entry name" value="PTS_EIIC_1"/>
</dbReference>
<dbReference type="Gene3D" id="2.70.70.10">
    <property type="entry name" value="Glucose Permease (Domain IIA)"/>
    <property type="match status" value="1"/>
</dbReference>
<name>A0A0X8FEI1_9LACT</name>
<dbReference type="Gene3D" id="3.30.1360.60">
    <property type="entry name" value="Glucose permease domain IIB"/>
    <property type="match status" value="1"/>
</dbReference>
<evidence type="ECO:0000256" key="2">
    <source>
        <dbReference type="ARBA" id="ARBA00022448"/>
    </source>
</evidence>
<keyword evidence="10 12" id="KW-0472">Membrane</keyword>
<evidence type="ECO:0000256" key="6">
    <source>
        <dbReference type="ARBA" id="ARBA00022683"/>
    </source>
</evidence>
<dbReference type="AlphaFoldDB" id="A0A0X8FEI1"/>
<feature type="transmembrane region" description="Helical" evidence="12">
    <location>
        <begin position="57"/>
        <end position="87"/>
    </location>
</feature>
<protein>
    <submittedName>
        <fullName evidence="16">Glucose PTS transporter subunit IIA</fullName>
    </submittedName>
    <submittedName>
        <fullName evidence="17">PTS transporter subunit EIIC</fullName>
    </submittedName>
</protein>
<dbReference type="PANTHER" id="PTHR30009:SF12">
    <property type="entry name" value="PHOSPHOTRANSFERASE IIC COMPONENT GLVC"/>
    <property type="match status" value="1"/>
</dbReference>
<sequence>MKEKLFESLQRLGKTFMLPISILPLAGLFLGISASFTGETFVKMYHLENILSPGMPLHSILSVLGDCGAVVFDNLGLLFAISIALGLAKSEKGVAALSAVVGYFMMYASLSSSIIHLRGLEELEKIPGLITSLLGFEHTMNLGVFGGIIIGCLVAWLHNRYYKIELPDALSFFAGTHFVPIVSAVAGVLSGLILSFIWPYFAAGIANLGQVIANTGHLGTFLYGYIYRALIPFGLHHIFYLPFWQTAVGGTAVVDGTTVVGAQNIIFAQLKAGEAISPDAARFFAFQFPEMIFALPAAAYAMYRAARSDKKTMVKGLLFSASLTSIVTGITEPIEFTILFASPLLYFGVHCVLFALSTVLVHIAGVGVGLTFSGGLIDFILYGVLPGNARTHWIPVVIIGIIYAIVYFFLFHWIIKKFDLDTPGRKADTSLHTKEEFRNKNALNGLSENDQRAYQIVSGLGGTDNLVDVDNCATRLRVTVKNGDEVNKEALQATGAAGVVVRGNSVQVIYGTTVSTIKTQVTEFIESGQAPKTAATVVNENQAEDPKESAQVVNNQAILDGIPVELYAVADGEVISIDKVEDEVFSQKMMGDGYAIQPSQGQVVAPVSGKILNIFPTKHALGIQSDEGLEILVHMGLDTVELKGEGFNIQVEEGQSVKPGDPLAQMDLASIVAKGKACDIMVVLTNSDKVHSFDVLDQKQVKAGEKVGEALLNKE</sequence>
<organism evidence="17 18">
    <name type="scientific">Aerococcus urinae</name>
    <dbReference type="NCBI Taxonomy" id="1376"/>
    <lineage>
        <taxon>Bacteria</taxon>
        <taxon>Bacillati</taxon>
        <taxon>Bacillota</taxon>
        <taxon>Bacilli</taxon>
        <taxon>Lactobacillales</taxon>
        <taxon>Aerococcaceae</taxon>
        <taxon>Aerococcus</taxon>
    </lineage>
</organism>
<feature type="transmembrane region" description="Helical" evidence="12">
    <location>
        <begin position="391"/>
        <end position="415"/>
    </location>
</feature>
<gene>
    <name evidence="17" type="ORF">I6G68_05525</name>
    <name evidence="16" type="ORF">ODY43_00785</name>
</gene>
<evidence type="ECO:0000313" key="19">
    <source>
        <dbReference type="Proteomes" id="UP001069145"/>
    </source>
</evidence>
<feature type="transmembrane region" description="Helical" evidence="12">
    <location>
        <begin position="312"/>
        <end position="330"/>
    </location>
</feature>
<evidence type="ECO:0000313" key="16">
    <source>
        <dbReference type="EMBL" id="MCY3052540.1"/>
    </source>
</evidence>
<dbReference type="PROSITE" id="PS00371">
    <property type="entry name" value="PTS_EIIA_TYPE_1_HIS"/>
    <property type="match status" value="1"/>
</dbReference>
<dbReference type="InterPro" id="IPR001996">
    <property type="entry name" value="PTS_IIB_1"/>
</dbReference>
<dbReference type="Pfam" id="PF00367">
    <property type="entry name" value="PTS_EIIB"/>
    <property type="match status" value="1"/>
</dbReference>
<feature type="transmembrane region" description="Helical" evidence="12">
    <location>
        <begin position="138"/>
        <end position="157"/>
    </location>
</feature>
<feature type="transmembrane region" description="Helical" evidence="12">
    <location>
        <begin position="178"/>
        <end position="201"/>
    </location>
</feature>
<dbReference type="SUPFAM" id="SSF51261">
    <property type="entry name" value="Duplicated hybrid motif"/>
    <property type="match status" value="1"/>
</dbReference>
<dbReference type="InterPro" id="IPR003352">
    <property type="entry name" value="PTS_EIIC"/>
</dbReference>
<dbReference type="GO" id="GO:0016301">
    <property type="term" value="F:kinase activity"/>
    <property type="evidence" value="ECO:0007669"/>
    <property type="project" value="UniProtKB-KW"/>
</dbReference>
<keyword evidence="7 12" id="KW-0812">Transmembrane</keyword>
<evidence type="ECO:0000259" key="14">
    <source>
        <dbReference type="PROSITE" id="PS51098"/>
    </source>
</evidence>
<evidence type="ECO:0000256" key="3">
    <source>
        <dbReference type="ARBA" id="ARBA00022475"/>
    </source>
</evidence>
<accession>A0A0X8FEI1</accession>
<evidence type="ECO:0000256" key="8">
    <source>
        <dbReference type="ARBA" id="ARBA00022777"/>
    </source>
</evidence>
<dbReference type="CDD" id="cd00212">
    <property type="entry name" value="PTS_IIB_glc"/>
    <property type="match status" value="1"/>
</dbReference>
<feature type="domain" description="PTS EIIB type-1" evidence="14">
    <location>
        <begin position="450"/>
        <end position="531"/>
    </location>
</feature>
<keyword evidence="9 12" id="KW-1133">Transmembrane helix</keyword>
<keyword evidence="4" id="KW-0762">Sugar transport</keyword>
<evidence type="ECO:0000259" key="13">
    <source>
        <dbReference type="PROSITE" id="PS51093"/>
    </source>
</evidence>
<dbReference type="GeneID" id="35767307"/>
<evidence type="ECO:0000256" key="12">
    <source>
        <dbReference type="SAM" id="Phobius"/>
    </source>
</evidence>
<dbReference type="InterPro" id="IPR001127">
    <property type="entry name" value="PTS_EIIA_1_perm"/>
</dbReference>
<dbReference type="NCBIfam" id="TIGR00830">
    <property type="entry name" value="PTBA"/>
    <property type="match status" value="1"/>
</dbReference>
<feature type="domain" description="PTS EIIA type-1" evidence="13">
    <location>
        <begin position="582"/>
        <end position="686"/>
    </location>
</feature>
<evidence type="ECO:0000256" key="10">
    <source>
        <dbReference type="ARBA" id="ARBA00023136"/>
    </source>
</evidence>
<dbReference type="SUPFAM" id="SSF55604">
    <property type="entry name" value="Glucose permease domain IIB"/>
    <property type="match status" value="1"/>
</dbReference>
<dbReference type="Pfam" id="PF02378">
    <property type="entry name" value="PTS_EIIC"/>
    <property type="match status" value="1"/>
</dbReference>
<dbReference type="OrthoDB" id="9764327at2"/>
<keyword evidence="3" id="KW-1003">Cell membrane</keyword>